<dbReference type="GO" id="GO:0008270">
    <property type="term" value="F:zinc ion binding"/>
    <property type="evidence" value="ECO:0007669"/>
    <property type="project" value="UniProtKB-KW"/>
</dbReference>
<dbReference type="Proteomes" id="UP000663844">
    <property type="component" value="Unassembled WGS sequence"/>
</dbReference>
<organism evidence="3 4">
    <name type="scientific">Adineta steineri</name>
    <dbReference type="NCBI Taxonomy" id="433720"/>
    <lineage>
        <taxon>Eukaryota</taxon>
        <taxon>Metazoa</taxon>
        <taxon>Spiralia</taxon>
        <taxon>Gnathifera</taxon>
        <taxon>Rotifera</taxon>
        <taxon>Eurotatoria</taxon>
        <taxon>Bdelloidea</taxon>
        <taxon>Adinetida</taxon>
        <taxon>Adinetidae</taxon>
        <taxon>Adineta</taxon>
    </lineage>
</organism>
<name>A0A819Z7C5_9BILA</name>
<dbReference type="PANTHER" id="PTHR24104:SF25">
    <property type="entry name" value="PROTEIN LIN-41"/>
    <property type="match status" value="1"/>
</dbReference>
<dbReference type="Gene3D" id="2.120.10.30">
    <property type="entry name" value="TolB, C-terminal domain"/>
    <property type="match status" value="2"/>
</dbReference>
<dbReference type="InterPro" id="IPR013320">
    <property type="entry name" value="ConA-like_dom_sf"/>
</dbReference>
<dbReference type="SUPFAM" id="SSF63829">
    <property type="entry name" value="Calcium-dependent phosphotriesterase"/>
    <property type="match status" value="1"/>
</dbReference>
<evidence type="ECO:0000313" key="4">
    <source>
        <dbReference type="Proteomes" id="UP000663844"/>
    </source>
</evidence>
<dbReference type="SUPFAM" id="SSF49899">
    <property type="entry name" value="Concanavalin A-like lectins/glucanases"/>
    <property type="match status" value="1"/>
</dbReference>
<dbReference type="InterPro" id="IPR011042">
    <property type="entry name" value="6-blade_b-propeller_TolB-like"/>
</dbReference>
<dbReference type="CDD" id="cd05819">
    <property type="entry name" value="NHL"/>
    <property type="match status" value="1"/>
</dbReference>
<dbReference type="InterPro" id="IPR001258">
    <property type="entry name" value="NHL_repeat"/>
</dbReference>
<comment type="caution">
    <text evidence="3">The sequence shown here is derived from an EMBL/GenBank/DDBJ whole genome shotgun (WGS) entry which is preliminary data.</text>
</comment>
<evidence type="ECO:0000313" key="3">
    <source>
        <dbReference type="EMBL" id="CAF4165661.1"/>
    </source>
</evidence>
<accession>A0A819Z7C5</accession>
<keyword evidence="1" id="KW-0677">Repeat</keyword>
<proteinExistence type="predicted"/>
<dbReference type="EMBL" id="CAJOAZ010007571">
    <property type="protein sequence ID" value="CAF4165661.1"/>
    <property type="molecule type" value="Genomic_DNA"/>
</dbReference>
<sequence>MITNPCVSGDLRWNTTGITVINSPPNMGASGVSVDINDTLYSVDENSNFVIWKLLKNAVNVTIAAGLYKSQGSNSSQLNYPNDIYVDRYGNLYVTDAYNHRIQKFSNGSTTHGQTIAGVTGSAGSALNQFNVPRYFTFDATETYMYVADYNCHRIMRHSTNSTDGTNGVLIAGGTGSFNQNTSLNEPWGIHYLPSISNDLFITNNGGHSVIRWTLGATSGIFVAGTPGVSGSNSTLLNQPKGIKIDSYLNMYVVDHGNHRVQMFCANNQTGITIAGTGVAGSSAMQLNGPRGIAFDSEMNMYIGDFDNHRVQKFLKLNTTTTTTAIGNYSMFFYLVWQMVGSGSVIGDAGCHGLGNDRVGNFSQCKSNCESMTNCNAVDWQASQLYCVYRQCTTYPPSTRPQSGGWEAWAIETSSPVNPPAIIQWLFDGDFSDAYGIYNGSLVNNSNVTWMSPGYAGYGSAVCFLSTNYLRINRYLNFNSTSFTISTWVWIPANFSFNGNFFVLFVHCNLTTQDTCLHVGINGGRVFLGFFSDDLTGGTSLTSNQWYHVTYVYDRSSLRQTVYLNGIHDGSRVTSGPYKGTA</sequence>
<evidence type="ECO:0000256" key="2">
    <source>
        <dbReference type="PROSITE-ProRule" id="PRU00504"/>
    </source>
</evidence>
<feature type="repeat" description="NHL" evidence="2">
    <location>
        <begin position="72"/>
        <end position="108"/>
    </location>
</feature>
<dbReference type="AlphaFoldDB" id="A0A819Z7C5"/>
<protein>
    <submittedName>
        <fullName evidence="3">Uncharacterized protein</fullName>
    </submittedName>
</protein>
<dbReference type="Pfam" id="PF01436">
    <property type="entry name" value="NHL"/>
    <property type="match status" value="2"/>
</dbReference>
<gene>
    <name evidence="3" type="ORF">OXD698_LOCUS38867</name>
</gene>
<reference evidence="3" key="1">
    <citation type="submission" date="2021-02" db="EMBL/GenBank/DDBJ databases">
        <authorList>
            <person name="Nowell W R."/>
        </authorList>
    </citation>
    <scope>NUCLEOTIDE SEQUENCE</scope>
</reference>
<dbReference type="PROSITE" id="PS51125">
    <property type="entry name" value="NHL"/>
    <property type="match status" value="2"/>
</dbReference>
<feature type="non-terminal residue" evidence="3">
    <location>
        <position position="1"/>
    </location>
</feature>
<dbReference type="SUPFAM" id="SSF101898">
    <property type="entry name" value="NHL repeat"/>
    <property type="match status" value="1"/>
</dbReference>
<dbReference type="InterPro" id="IPR050952">
    <property type="entry name" value="TRIM-NHL_E3_ligases"/>
</dbReference>
<evidence type="ECO:0000256" key="1">
    <source>
        <dbReference type="ARBA" id="ARBA00022737"/>
    </source>
</evidence>
<dbReference type="Gene3D" id="2.60.120.200">
    <property type="match status" value="1"/>
</dbReference>
<dbReference type="PANTHER" id="PTHR24104">
    <property type="entry name" value="E3 UBIQUITIN-PROTEIN LIGASE NHLRC1-RELATED"/>
    <property type="match status" value="1"/>
</dbReference>
<dbReference type="Pfam" id="PF13385">
    <property type="entry name" value="Laminin_G_3"/>
    <property type="match status" value="1"/>
</dbReference>
<feature type="repeat" description="NHL" evidence="2">
    <location>
        <begin position="278"/>
        <end position="317"/>
    </location>
</feature>